<accession>A0A0E3SCZ8</accession>
<feature type="transmembrane region" description="Helical" evidence="1">
    <location>
        <begin position="100"/>
        <end position="117"/>
    </location>
</feature>
<feature type="transmembrane region" description="Helical" evidence="1">
    <location>
        <begin position="30"/>
        <end position="46"/>
    </location>
</feature>
<evidence type="ECO:0000313" key="2">
    <source>
        <dbReference type="EMBL" id="AKB77877.1"/>
    </source>
</evidence>
<evidence type="ECO:0000313" key="3">
    <source>
        <dbReference type="Proteomes" id="UP000033101"/>
    </source>
</evidence>
<dbReference type="OrthoDB" id="136384at2157"/>
<dbReference type="HOGENOM" id="CLU_143269_0_0_2"/>
<organism evidence="2 3">
    <name type="scientific">Methanosarcina horonobensis HB-1 = JCM 15518</name>
    <dbReference type="NCBI Taxonomy" id="1434110"/>
    <lineage>
        <taxon>Archaea</taxon>
        <taxon>Methanobacteriati</taxon>
        <taxon>Methanobacteriota</taxon>
        <taxon>Stenosarchaea group</taxon>
        <taxon>Methanomicrobia</taxon>
        <taxon>Methanosarcinales</taxon>
        <taxon>Methanosarcinaceae</taxon>
        <taxon>Methanosarcina</taxon>
    </lineage>
</organism>
<gene>
    <name evidence="2" type="ORF">MSHOH_1394</name>
</gene>
<feature type="transmembrane region" description="Helical" evidence="1">
    <location>
        <begin position="123"/>
        <end position="141"/>
    </location>
</feature>
<sequence>MNRDTEKEEKNKSPERICSRTAGKSKYERLFIILVGILLATVFFYTFYIGQLLWGIVIDILILRLYFLVQQERRYFRECNLNENEAGTPHDPRTKKRIRLANILITIFVLGLVVYSYFTLQFIWGVVVGLMILLYLHMLLFSDKNL</sequence>
<reference evidence="2 3" key="1">
    <citation type="submission" date="2014-07" db="EMBL/GenBank/DDBJ databases">
        <title>Methanogenic archaea and the global carbon cycle.</title>
        <authorList>
            <person name="Henriksen J.R."/>
            <person name="Luke J."/>
            <person name="Reinhart S."/>
            <person name="Benedict M.N."/>
            <person name="Youngblut N.D."/>
            <person name="Metcalf M.E."/>
            <person name="Whitaker R.J."/>
            <person name="Metcalf W.W."/>
        </authorList>
    </citation>
    <scope>NUCLEOTIDE SEQUENCE [LARGE SCALE GENOMIC DNA]</scope>
    <source>
        <strain evidence="2 3">HB-1</strain>
    </source>
</reference>
<proteinExistence type="predicted"/>
<dbReference type="KEGG" id="mhor:MSHOH_1394"/>
<feature type="transmembrane region" description="Helical" evidence="1">
    <location>
        <begin position="52"/>
        <end position="69"/>
    </location>
</feature>
<protein>
    <submittedName>
        <fullName evidence="2">Uncharacterized protein</fullName>
    </submittedName>
</protein>
<dbReference type="RefSeq" id="WP_048138579.1">
    <property type="nucleotide sequence ID" value="NZ_CP009516.1"/>
</dbReference>
<keyword evidence="1" id="KW-0812">Transmembrane</keyword>
<keyword evidence="1" id="KW-0472">Membrane</keyword>
<dbReference type="AlphaFoldDB" id="A0A0E3SCZ8"/>
<dbReference type="GeneID" id="24830595"/>
<dbReference type="Proteomes" id="UP000033101">
    <property type="component" value="Chromosome"/>
</dbReference>
<dbReference type="EMBL" id="CP009516">
    <property type="protein sequence ID" value="AKB77877.1"/>
    <property type="molecule type" value="Genomic_DNA"/>
</dbReference>
<keyword evidence="3" id="KW-1185">Reference proteome</keyword>
<evidence type="ECO:0000256" key="1">
    <source>
        <dbReference type="SAM" id="Phobius"/>
    </source>
</evidence>
<name>A0A0E3SCZ8_9EURY</name>
<keyword evidence="1" id="KW-1133">Transmembrane helix</keyword>
<dbReference type="PATRIC" id="fig|1434110.4.peg.1743"/>